<sequence>MTEDTLDQSPQPADMIDLIKLVRSLDQSGPGEKGENLQLLWRSLTLSAEDQFHAAEESSLRWILKTMNGNTPSAETLRRYPLTWAIVGCVFQRIPLFSLAKSLADRRFTAVLQQTLADVSKPASNTASSNSSKRKRDSAPLYELETLKTAHSCLATSQAIFHALKCLLGRLDATGAMSSHDKIGAEHVRSLFGSPGAEAMPAVRCLLAMCRLFLDADHREDVEGWESWVETISTIWDLRLQGSDDTLIAATHFFVPCAGLLSRIESIFVKYSPENEPIRSRWSLTIQQFMHKSLIVPARAAFSTQQDISPIETVLTVSQPVIDVAAPIVYFLAVGASNNASRRDIRRSNAAWMERVFQLIEKNVRARPDRNALIQGILQQAVDHSKSIDIDDLRRVAREYGLQSDNTDWGLLALVGKCDPVIFYAPEEGNELLEAICSRSLTSAKGDSDFESILAVAEAIVKAFCTGRDLPRFLNLWFRQMSRVGAADSTSSVWLELGQRQIQPDALDVLVEKHLSPKQLLDVIKWVNSQEADGQAICLFADTVARGVRSEAFVDAVGHKLFDLVYGVSKSSKSAAGLRWRVISATISWADPSSRAELWQMIKDDLAKILKQKSIDSATTFEAFKCSCQAWMSMTPDDEHLEEVTSLTDQFMTRVADELLRLQGLVSENDESLTSFAVLDETAKFRKKTAHWAYLAWYLQGSSRIARLHSQRTGGAPLDAIQKALRLHRRGPGYWPIWTALICNDINLNDAKLATQLIDSLIDASTDLDQHTTDQDNISYIQLLSKVPPEAFSRSQRERVMTKLKQGRSMMIKRLKNSSKNAAWLSTLSLETRMMSRPTFYENLAFSNLVDTAYELPTSLDQSTSSEVLLEILESFLALASVTVRQMTENVDERSLKYFRESSDFVSSLVARVTAKHHDRNSFSPLYLTLLKALANELRRSTNARSQPELSKLLVDVENVLSKSLVFVIENSMLKKTPFGQDDPIVNMSLFAVVDASSSVGKDLDLPGNKESVLKKLDKESLKAMKAGDLKGWKVQTFLRTHFSSALKPAPPKKIETLDSIPAELRQSLLDEYIASITQSMDCAAQMDYLKDLVQKFGRGHDTDGQALAIQHIVNQLIELSDTPALDDSYDLAKAHYDLTRAISSGSELSNFTRVCRILYTILEKQPQAISQWNIEIALAAVSKLSSPNNTRKQTPSFVWRCKLVEVIIKKHRLRLEGHFHLLMAAMQALLNNLIDETSGAQTDSRAYLETKAHAYARLITLICEPTTGAVARSQQHGSLDSAADAAKRAAGRHMYLLLMQYVKLQLESNVPIVVATALEPAMNSVFDVTPPEGRKILNDAMDASGRAILREMFQRYNKFGKWSGV</sequence>
<accession>A0A084R1C7</accession>
<gene>
    <name evidence="2" type="ORF">S40285_02075</name>
</gene>
<dbReference type="STRING" id="1283841.A0A084R1C7"/>
<name>A0A084R1C7_STAC4</name>
<dbReference type="InterPro" id="IPR018849">
    <property type="entry name" value="Urb2/Npa2_C"/>
</dbReference>
<dbReference type="GO" id="GO:0005730">
    <property type="term" value="C:nucleolus"/>
    <property type="evidence" value="ECO:0007669"/>
    <property type="project" value="TreeGrafter"/>
</dbReference>
<dbReference type="PANTHER" id="PTHR15682">
    <property type="entry name" value="UNHEALTHY RIBOSOME BIOGENESIS PROTEIN 2 HOMOLOG"/>
    <property type="match status" value="1"/>
</dbReference>
<dbReference type="HOGENOM" id="CLU_255115_0_0_1"/>
<dbReference type="PANTHER" id="PTHR15682:SF2">
    <property type="entry name" value="UNHEALTHY RIBOSOME BIOGENESIS PROTEIN 2 HOMOLOG"/>
    <property type="match status" value="1"/>
</dbReference>
<dbReference type="Pfam" id="PF10441">
    <property type="entry name" value="Urb2"/>
    <property type="match status" value="1"/>
</dbReference>
<dbReference type="EMBL" id="KL659312">
    <property type="protein sequence ID" value="KFA70012.1"/>
    <property type="molecule type" value="Genomic_DNA"/>
</dbReference>
<dbReference type="OMA" id="RRQTHEA"/>
<feature type="domain" description="Nucleolar 27S pre-rRNA processing Urb2/Npa2 C-terminal" evidence="1">
    <location>
        <begin position="1154"/>
        <end position="1365"/>
    </location>
</feature>
<dbReference type="InterPro" id="IPR052609">
    <property type="entry name" value="Ribosome_Biogenesis_Reg"/>
</dbReference>
<protein>
    <recommendedName>
        <fullName evidence="1">Nucleolar 27S pre-rRNA processing Urb2/Npa2 C-terminal domain-containing protein</fullName>
    </recommendedName>
</protein>
<evidence type="ECO:0000259" key="1">
    <source>
        <dbReference type="Pfam" id="PF10441"/>
    </source>
</evidence>
<organism evidence="2 3">
    <name type="scientific">Stachybotrys chlorohalonatus (strain IBT 40285)</name>
    <dbReference type="NCBI Taxonomy" id="1283841"/>
    <lineage>
        <taxon>Eukaryota</taxon>
        <taxon>Fungi</taxon>
        <taxon>Dikarya</taxon>
        <taxon>Ascomycota</taxon>
        <taxon>Pezizomycotina</taxon>
        <taxon>Sordariomycetes</taxon>
        <taxon>Hypocreomycetidae</taxon>
        <taxon>Hypocreales</taxon>
        <taxon>Stachybotryaceae</taxon>
        <taxon>Stachybotrys</taxon>
    </lineage>
</organism>
<reference evidence="2 3" key="1">
    <citation type="journal article" date="2014" name="BMC Genomics">
        <title>Comparative genome sequencing reveals chemotype-specific gene clusters in the toxigenic black mold Stachybotrys.</title>
        <authorList>
            <person name="Semeiks J."/>
            <person name="Borek D."/>
            <person name="Otwinowski Z."/>
            <person name="Grishin N.V."/>
        </authorList>
    </citation>
    <scope>NUCLEOTIDE SEQUENCE [LARGE SCALE GENOMIC DNA]</scope>
    <source>
        <strain evidence="2 3">IBT 40285</strain>
    </source>
</reference>
<keyword evidence="3" id="KW-1185">Reference proteome</keyword>
<proteinExistence type="predicted"/>
<evidence type="ECO:0000313" key="2">
    <source>
        <dbReference type="EMBL" id="KFA70012.1"/>
    </source>
</evidence>
<dbReference type="InParanoid" id="A0A084R1C7"/>
<dbReference type="OrthoDB" id="160374at2759"/>
<evidence type="ECO:0000313" key="3">
    <source>
        <dbReference type="Proteomes" id="UP000028524"/>
    </source>
</evidence>
<dbReference type="GO" id="GO:0042254">
    <property type="term" value="P:ribosome biogenesis"/>
    <property type="evidence" value="ECO:0007669"/>
    <property type="project" value="TreeGrafter"/>
</dbReference>
<dbReference type="Proteomes" id="UP000028524">
    <property type="component" value="Unassembled WGS sequence"/>
</dbReference>